<dbReference type="STRING" id="1193518.BN13_150034"/>
<evidence type="ECO:0000313" key="3">
    <source>
        <dbReference type="Proteomes" id="UP000035720"/>
    </source>
</evidence>
<name>A0A077MBW0_9MICO</name>
<accession>A0A077MBW0</accession>
<feature type="transmembrane region" description="Helical" evidence="1">
    <location>
        <begin position="34"/>
        <end position="55"/>
    </location>
</feature>
<keyword evidence="1" id="KW-0472">Membrane</keyword>
<keyword evidence="3" id="KW-1185">Reference proteome</keyword>
<dbReference type="Proteomes" id="UP000035720">
    <property type="component" value="Unassembled WGS sequence"/>
</dbReference>
<evidence type="ECO:0000256" key="1">
    <source>
        <dbReference type="SAM" id="Phobius"/>
    </source>
</evidence>
<feature type="transmembrane region" description="Helical" evidence="1">
    <location>
        <begin position="150"/>
        <end position="169"/>
    </location>
</feature>
<keyword evidence="1" id="KW-0812">Transmembrane</keyword>
<dbReference type="OrthoDB" id="2082317at2"/>
<dbReference type="EMBL" id="CAJC01000057">
    <property type="protein sequence ID" value="CCI52173.1"/>
    <property type="molecule type" value="Genomic_DNA"/>
</dbReference>
<gene>
    <name evidence="2" type="primary">ymcC</name>
    <name evidence="2" type="ORF">BN13_150034</name>
</gene>
<comment type="caution">
    <text evidence="2">The sequence shown here is derived from an EMBL/GenBank/DDBJ whole genome shotgun (WGS) entry which is preliminary data.</text>
</comment>
<keyword evidence="1" id="KW-1133">Transmembrane helix</keyword>
<proteinExistence type="predicted"/>
<reference evidence="2 3" key="1">
    <citation type="journal article" date="2013" name="ISME J.">
        <title>A metabolic model for members of the genus Tetrasphaera involved in enhanced biological phosphorus removal.</title>
        <authorList>
            <person name="Kristiansen R."/>
            <person name="Nguyen H.T.T."/>
            <person name="Saunders A.M."/>
            <person name="Nielsen J.L."/>
            <person name="Wimmer R."/>
            <person name="Le V.Q."/>
            <person name="McIlroy S.J."/>
            <person name="Petrovski S."/>
            <person name="Seviour R.J."/>
            <person name="Calteau A."/>
            <person name="Nielsen K.L."/>
            <person name="Nielsen P.H."/>
        </authorList>
    </citation>
    <scope>NUCLEOTIDE SEQUENCE [LARGE SCALE GENOMIC DNA]</scope>
    <source>
        <strain evidence="2 3">Ben 74</strain>
    </source>
</reference>
<evidence type="ECO:0000313" key="2">
    <source>
        <dbReference type="EMBL" id="CCI52173.1"/>
    </source>
</evidence>
<feature type="transmembrane region" description="Helical" evidence="1">
    <location>
        <begin position="61"/>
        <end position="79"/>
    </location>
</feature>
<dbReference type="RefSeq" id="WP_048544612.1">
    <property type="nucleotide sequence ID" value="NZ_HF571038.1"/>
</dbReference>
<feature type="transmembrane region" description="Helical" evidence="1">
    <location>
        <begin position="120"/>
        <end position="138"/>
    </location>
</feature>
<feature type="transmembrane region" description="Helical" evidence="1">
    <location>
        <begin position="6"/>
        <end position="27"/>
    </location>
</feature>
<organism evidence="2 3">
    <name type="scientific">Nostocoides jenkinsii Ben 74</name>
    <dbReference type="NCBI Taxonomy" id="1193518"/>
    <lineage>
        <taxon>Bacteria</taxon>
        <taxon>Bacillati</taxon>
        <taxon>Actinomycetota</taxon>
        <taxon>Actinomycetes</taxon>
        <taxon>Micrococcales</taxon>
        <taxon>Intrasporangiaceae</taxon>
        <taxon>Nostocoides</taxon>
    </lineage>
</organism>
<protein>
    <submittedName>
        <fullName evidence="2">Putative integral inner membrane protein</fullName>
    </submittedName>
</protein>
<sequence length="185" mass="20145">MIITVIVFCEIAFWVAIVSGLVLRYLARMPRAGLLVLALVPLIDLVLLIATAVNLRSGESATVAHSLAAFYLGFSIAYGHRLIRWADIRFAHRYADGPRPEKPHGAAYARLCWADVGRTAVAVAIASGITWLLVAWIADPARTAALETTYRWSGLVLAIEIAWAVSYTLSPRKPQVAYDGSPSAR</sequence>
<dbReference type="AlphaFoldDB" id="A0A077MBW0"/>